<dbReference type="InterPro" id="IPR020084">
    <property type="entry name" value="NUDIX_hydrolase_CS"/>
</dbReference>
<protein>
    <submittedName>
        <fullName evidence="5">ADP-ribose pyrophosphatase YjhB (NUDIX family)</fullName>
    </submittedName>
</protein>
<reference evidence="5 6" key="1">
    <citation type="submission" date="2023-07" db="EMBL/GenBank/DDBJ databases">
        <title>Genomic Encyclopedia of Type Strains, Phase IV (KMG-IV): sequencing the most valuable type-strain genomes for metagenomic binning, comparative biology and taxonomic classification.</title>
        <authorList>
            <person name="Goeker M."/>
        </authorList>
    </citation>
    <scope>NUCLEOTIDE SEQUENCE [LARGE SCALE GENOMIC DNA]</scope>
    <source>
        <strain evidence="5 6">DSM 100301</strain>
    </source>
</reference>
<evidence type="ECO:0000256" key="3">
    <source>
        <dbReference type="RuleBase" id="RU003476"/>
    </source>
</evidence>
<accession>A0ABU0I7I2</accession>
<keyword evidence="2 3" id="KW-0378">Hydrolase</keyword>
<sequence>MRAPRPASSAIVVRNGRFLLVQRSNPPAADLYAFPGGKAEPGESPQEAALRELREETGLIGHNPELFATYELLPEPEGPPHHHFLLSVFLVRVESTGGEAVAASDAGSLGWFTLEEVRRLPVPDSVLECCERLDQVSTAG</sequence>
<comment type="cofactor">
    <cofactor evidence="1">
        <name>Mg(2+)</name>
        <dbReference type="ChEBI" id="CHEBI:18420"/>
    </cofactor>
</comment>
<dbReference type="PROSITE" id="PS51462">
    <property type="entry name" value="NUDIX"/>
    <property type="match status" value="1"/>
</dbReference>
<feature type="domain" description="Nudix hydrolase" evidence="4">
    <location>
        <begin position="3"/>
        <end position="135"/>
    </location>
</feature>
<dbReference type="Pfam" id="PF00293">
    <property type="entry name" value="NUDIX"/>
    <property type="match status" value="1"/>
</dbReference>
<name>A0ABU0I7I2_9HYPH</name>
<dbReference type="CDD" id="cd04673">
    <property type="entry name" value="NUDIX_ADPRase"/>
    <property type="match status" value="1"/>
</dbReference>
<dbReference type="Gene3D" id="3.90.79.10">
    <property type="entry name" value="Nucleoside Triphosphate Pyrophosphohydrolase"/>
    <property type="match status" value="1"/>
</dbReference>
<dbReference type="InterPro" id="IPR015797">
    <property type="entry name" value="NUDIX_hydrolase-like_dom_sf"/>
</dbReference>
<dbReference type="PANTHER" id="PTHR43736">
    <property type="entry name" value="ADP-RIBOSE PYROPHOSPHATASE"/>
    <property type="match status" value="1"/>
</dbReference>
<comment type="similarity">
    <text evidence="3">Belongs to the Nudix hydrolase family.</text>
</comment>
<evidence type="ECO:0000256" key="1">
    <source>
        <dbReference type="ARBA" id="ARBA00001946"/>
    </source>
</evidence>
<dbReference type="PRINTS" id="PR00502">
    <property type="entry name" value="NUDIXFAMILY"/>
</dbReference>
<evidence type="ECO:0000313" key="5">
    <source>
        <dbReference type="EMBL" id="MDQ0454183.1"/>
    </source>
</evidence>
<dbReference type="SUPFAM" id="SSF55811">
    <property type="entry name" value="Nudix"/>
    <property type="match status" value="1"/>
</dbReference>
<dbReference type="InterPro" id="IPR000086">
    <property type="entry name" value="NUDIX_hydrolase_dom"/>
</dbReference>
<dbReference type="PANTHER" id="PTHR43736:SF1">
    <property type="entry name" value="DIHYDRONEOPTERIN TRIPHOSPHATE DIPHOSPHATASE"/>
    <property type="match status" value="1"/>
</dbReference>
<organism evidence="5 6">
    <name type="scientific">Rhizobium paknamense</name>
    <dbReference type="NCBI Taxonomy" id="1206817"/>
    <lineage>
        <taxon>Bacteria</taxon>
        <taxon>Pseudomonadati</taxon>
        <taxon>Pseudomonadota</taxon>
        <taxon>Alphaproteobacteria</taxon>
        <taxon>Hyphomicrobiales</taxon>
        <taxon>Rhizobiaceae</taxon>
        <taxon>Rhizobium/Agrobacterium group</taxon>
        <taxon>Rhizobium</taxon>
    </lineage>
</organism>
<dbReference type="Proteomes" id="UP001235269">
    <property type="component" value="Unassembled WGS sequence"/>
</dbReference>
<evidence type="ECO:0000259" key="4">
    <source>
        <dbReference type="PROSITE" id="PS51462"/>
    </source>
</evidence>
<comment type="caution">
    <text evidence="5">The sequence shown here is derived from an EMBL/GenBank/DDBJ whole genome shotgun (WGS) entry which is preliminary data.</text>
</comment>
<proteinExistence type="inferred from homology"/>
<keyword evidence="6" id="KW-1185">Reference proteome</keyword>
<dbReference type="RefSeq" id="WP_307156373.1">
    <property type="nucleotide sequence ID" value="NZ_JAUSWH010000001.1"/>
</dbReference>
<evidence type="ECO:0000313" key="6">
    <source>
        <dbReference type="Proteomes" id="UP001235269"/>
    </source>
</evidence>
<gene>
    <name evidence="5" type="ORF">QO005_000498</name>
</gene>
<dbReference type="PROSITE" id="PS00893">
    <property type="entry name" value="NUDIX_BOX"/>
    <property type="match status" value="1"/>
</dbReference>
<dbReference type="InterPro" id="IPR020476">
    <property type="entry name" value="Nudix_hydrolase"/>
</dbReference>
<dbReference type="EMBL" id="JAUSWH010000001">
    <property type="protein sequence ID" value="MDQ0454183.1"/>
    <property type="molecule type" value="Genomic_DNA"/>
</dbReference>
<evidence type="ECO:0000256" key="2">
    <source>
        <dbReference type="ARBA" id="ARBA00022801"/>
    </source>
</evidence>